<organism evidence="1">
    <name type="scientific">Anopheles atroparvus</name>
    <name type="common">European mosquito</name>
    <dbReference type="NCBI Taxonomy" id="41427"/>
    <lineage>
        <taxon>Eukaryota</taxon>
        <taxon>Metazoa</taxon>
        <taxon>Ecdysozoa</taxon>
        <taxon>Arthropoda</taxon>
        <taxon>Hexapoda</taxon>
        <taxon>Insecta</taxon>
        <taxon>Pterygota</taxon>
        <taxon>Neoptera</taxon>
        <taxon>Endopterygota</taxon>
        <taxon>Diptera</taxon>
        <taxon>Nematocera</taxon>
        <taxon>Culicoidea</taxon>
        <taxon>Culicidae</taxon>
        <taxon>Anophelinae</taxon>
        <taxon>Anopheles</taxon>
    </lineage>
</organism>
<accession>A0A182JIA0</accession>
<protein>
    <submittedName>
        <fullName evidence="1">Uncharacterized protein</fullName>
    </submittedName>
</protein>
<proteinExistence type="predicted"/>
<reference evidence="1" key="1">
    <citation type="submission" date="2022-08" db="UniProtKB">
        <authorList>
            <consortium name="EnsemblMetazoa"/>
        </authorList>
    </citation>
    <scope>IDENTIFICATION</scope>
    <source>
        <strain evidence="1">EBRO</strain>
    </source>
</reference>
<dbReference type="EnsemblMetazoa" id="AATE018603-RA">
    <property type="protein sequence ID" value="AATE018603-PA.1"/>
    <property type="gene ID" value="AATE018603"/>
</dbReference>
<dbReference type="VEuPathDB" id="VectorBase:AATE018603"/>
<dbReference type="AlphaFoldDB" id="A0A182JIA0"/>
<name>A0A182JIA0_ANOAO</name>
<evidence type="ECO:0000313" key="1">
    <source>
        <dbReference type="EnsemblMetazoa" id="AATE018603-PA.1"/>
    </source>
</evidence>
<sequence>MWSHAIVSLLLLLLPWISSTRTEQTKREVRHPQCGRRNQDCEWFCGQDLPFVNRSSTGAFETEFMRPISYRAITERTRRQEIPIFHIPGLKSWRCLELSVRCSSSSYGPNTSGEVYDEQYPGPMLQLTFRCQHFVVSYVAFFKGSRYCYEVRLEHLSHRMKGKQTNCIGAFLRPYKLIGDGHRYFMILFCRDYVMEEDGSDLAYWLFVNKRNTPQQNQDIVHQLSSGPEPFLVTQNVPLAVVEGVGTEKDPLIQDTSCQCNVFERYNRAVKRCQKPFVVPDQQSSIRAFHFNHAKDPSEIALLVDVTTAKTNRLADERLRWFVIKCLAISAVLGLVLYAVLLQMEQKTEQSLSHNNFVCWYGVR</sequence>